<dbReference type="VEuPathDB" id="VectorBase:ASIC011427"/>
<reference evidence="2" key="2">
    <citation type="submission" date="2020-05" db="UniProtKB">
        <authorList>
            <consortium name="EnsemblMetazoa"/>
        </authorList>
    </citation>
    <scope>IDENTIFICATION</scope>
</reference>
<evidence type="ECO:0000313" key="3">
    <source>
        <dbReference type="Proteomes" id="UP000030765"/>
    </source>
</evidence>
<organism evidence="1">
    <name type="scientific">Anopheles sinensis</name>
    <name type="common">Mosquito</name>
    <dbReference type="NCBI Taxonomy" id="74873"/>
    <lineage>
        <taxon>Eukaryota</taxon>
        <taxon>Metazoa</taxon>
        <taxon>Ecdysozoa</taxon>
        <taxon>Arthropoda</taxon>
        <taxon>Hexapoda</taxon>
        <taxon>Insecta</taxon>
        <taxon>Pterygota</taxon>
        <taxon>Neoptera</taxon>
        <taxon>Endopterygota</taxon>
        <taxon>Diptera</taxon>
        <taxon>Nematocera</taxon>
        <taxon>Culicoidea</taxon>
        <taxon>Culicidae</taxon>
        <taxon>Anophelinae</taxon>
        <taxon>Anopheles</taxon>
    </lineage>
</organism>
<gene>
    <name evidence="1" type="ORF">ZHAS_00011427</name>
</gene>
<dbReference type="Proteomes" id="UP000030765">
    <property type="component" value="Unassembled WGS sequence"/>
</dbReference>
<accession>A0A084W0F2</accession>
<evidence type="ECO:0000313" key="2">
    <source>
        <dbReference type="EnsemblMetazoa" id="ASIC011427-PA"/>
    </source>
</evidence>
<dbReference type="EnsemblMetazoa" id="ASIC011427-RA">
    <property type="protein sequence ID" value="ASIC011427-PA"/>
    <property type="gene ID" value="ASIC011427"/>
</dbReference>
<proteinExistence type="predicted"/>
<dbReference type="AlphaFoldDB" id="A0A084W0F2"/>
<name>A0A084W0F2_ANOSI</name>
<reference evidence="1 3" key="1">
    <citation type="journal article" date="2014" name="BMC Genomics">
        <title>Genome sequence of Anopheles sinensis provides insight into genetics basis of mosquito competence for malaria parasites.</title>
        <authorList>
            <person name="Zhou D."/>
            <person name="Zhang D."/>
            <person name="Ding G."/>
            <person name="Shi L."/>
            <person name="Hou Q."/>
            <person name="Ye Y."/>
            <person name="Xu Y."/>
            <person name="Zhou H."/>
            <person name="Xiong C."/>
            <person name="Li S."/>
            <person name="Yu J."/>
            <person name="Hong S."/>
            <person name="Yu X."/>
            <person name="Zou P."/>
            <person name="Chen C."/>
            <person name="Chang X."/>
            <person name="Wang W."/>
            <person name="Lv Y."/>
            <person name="Sun Y."/>
            <person name="Ma L."/>
            <person name="Shen B."/>
            <person name="Zhu C."/>
        </authorList>
    </citation>
    <scope>NUCLEOTIDE SEQUENCE [LARGE SCALE GENOMIC DNA]</scope>
</reference>
<protein>
    <submittedName>
        <fullName evidence="1 2">Cobalt-precorrin-6x reductase</fullName>
    </submittedName>
</protein>
<evidence type="ECO:0000313" key="1">
    <source>
        <dbReference type="EMBL" id="KFB43696.1"/>
    </source>
</evidence>
<dbReference type="EMBL" id="KE525262">
    <property type="protein sequence ID" value="KFB43696.1"/>
    <property type="molecule type" value="Genomic_DNA"/>
</dbReference>
<dbReference type="EMBL" id="ATLV01019120">
    <property type="status" value="NOT_ANNOTATED_CDS"/>
    <property type="molecule type" value="Genomic_DNA"/>
</dbReference>
<keyword evidence="3" id="KW-1185">Reference proteome</keyword>
<sequence length="77" mass="8108">MRNVARESNIMESKLRCALHPDVSLLFEGDAPEPEQAMDDVAGGGGPSGLRAWLSATRSHKAGCTAGVDLNASVDNR</sequence>